<evidence type="ECO:0000313" key="7">
    <source>
        <dbReference type="Proteomes" id="UP001601444"/>
    </source>
</evidence>
<dbReference type="EC" id="2.4.-.-" evidence="6"/>
<organism evidence="6 7">
    <name type="scientific">Nocardia thailandica</name>
    <dbReference type="NCBI Taxonomy" id="257275"/>
    <lineage>
        <taxon>Bacteria</taxon>
        <taxon>Bacillati</taxon>
        <taxon>Actinomycetota</taxon>
        <taxon>Actinomycetes</taxon>
        <taxon>Mycobacteriales</taxon>
        <taxon>Nocardiaceae</taxon>
        <taxon>Nocardia</taxon>
    </lineage>
</organism>
<proteinExistence type="inferred from homology"/>
<dbReference type="PANTHER" id="PTHR43179">
    <property type="entry name" value="RHAMNOSYLTRANSFERASE WBBL"/>
    <property type="match status" value="1"/>
</dbReference>
<gene>
    <name evidence="6" type="ORF">ACFYTF_30280</name>
</gene>
<dbReference type="CDD" id="cd00761">
    <property type="entry name" value="Glyco_tranf_GTA_type"/>
    <property type="match status" value="1"/>
</dbReference>
<evidence type="ECO:0000256" key="4">
    <source>
        <dbReference type="ARBA" id="ARBA00022679"/>
    </source>
</evidence>
<evidence type="ECO:0000259" key="5">
    <source>
        <dbReference type="Pfam" id="PF02709"/>
    </source>
</evidence>
<keyword evidence="7" id="KW-1185">Reference proteome</keyword>
<dbReference type="Gene3D" id="3.90.550.10">
    <property type="entry name" value="Spore Coat Polysaccharide Biosynthesis Protein SpsA, Chain A"/>
    <property type="match status" value="1"/>
</dbReference>
<comment type="caution">
    <text evidence="6">The sequence shown here is derived from an EMBL/GenBank/DDBJ whole genome shotgun (WGS) entry which is preliminary data.</text>
</comment>
<evidence type="ECO:0000256" key="1">
    <source>
        <dbReference type="ARBA" id="ARBA00004776"/>
    </source>
</evidence>
<keyword evidence="3 6" id="KW-0328">Glycosyltransferase</keyword>
<keyword evidence="4 6" id="KW-0808">Transferase</keyword>
<feature type="domain" description="Galactosyltransferase C-terminal" evidence="5">
    <location>
        <begin position="163"/>
        <end position="203"/>
    </location>
</feature>
<dbReference type="SUPFAM" id="SSF53448">
    <property type="entry name" value="Nucleotide-diphospho-sugar transferases"/>
    <property type="match status" value="1"/>
</dbReference>
<dbReference type="InterPro" id="IPR029044">
    <property type="entry name" value="Nucleotide-diphossugar_trans"/>
</dbReference>
<dbReference type="RefSeq" id="WP_387703280.1">
    <property type="nucleotide sequence ID" value="NZ_JBIAMX010000032.1"/>
</dbReference>
<reference evidence="6 7" key="1">
    <citation type="submission" date="2024-10" db="EMBL/GenBank/DDBJ databases">
        <title>The Natural Products Discovery Center: Release of the First 8490 Sequenced Strains for Exploring Actinobacteria Biosynthetic Diversity.</title>
        <authorList>
            <person name="Kalkreuter E."/>
            <person name="Kautsar S.A."/>
            <person name="Yang D."/>
            <person name="Bader C.D."/>
            <person name="Teijaro C.N."/>
            <person name="Fluegel L."/>
            <person name="Davis C.M."/>
            <person name="Simpson J.R."/>
            <person name="Lauterbach L."/>
            <person name="Steele A.D."/>
            <person name="Gui C."/>
            <person name="Meng S."/>
            <person name="Li G."/>
            <person name="Viehrig K."/>
            <person name="Ye F."/>
            <person name="Su P."/>
            <person name="Kiefer A.F."/>
            <person name="Nichols A."/>
            <person name="Cepeda A.J."/>
            <person name="Yan W."/>
            <person name="Fan B."/>
            <person name="Jiang Y."/>
            <person name="Adhikari A."/>
            <person name="Zheng C.-J."/>
            <person name="Schuster L."/>
            <person name="Cowan T.M."/>
            <person name="Smanski M.J."/>
            <person name="Chevrette M.G."/>
            <person name="De Carvalho L.P.S."/>
            <person name="Shen B."/>
        </authorList>
    </citation>
    <scope>NUCLEOTIDE SEQUENCE [LARGE SCALE GENOMIC DNA]</scope>
    <source>
        <strain evidence="6 7">NPDC004045</strain>
    </source>
</reference>
<comment type="similarity">
    <text evidence="2">Belongs to the glycosyltransferase 2 family.</text>
</comment>
<accession>A0ABW6PXG2</accession>
<dbReference type="InterPro" id="IPR027791">
    <property type="entry name" value="Galactosyl_T_C"/>
</dbReference>
<name>A0ABW6PXG2_9NOCA</name>
<evidence type="ECO:0000256" key="2">
    <source>
        <dbReference type="ARBA" id="ARBA00006739"/>
    </source>
</evidence>
<comment type="pathway">
    <text evidence="1">Cell wall biogenesis; cell wall polysaccharide biosynthesis.</text>
</comment>
<sequence length="280" mass="30277">MKTAVITLAAGRITHLRNQIRGLARNRATDHIVVSMNDPRVADVARRGGAHGVRLDTAGPLPLAAARNLGARTALARGADLLVFLDVDCVPDDRFLDRYLAAARRRPGPVLLCGPVTYLAPPPPGGYDIASLPEHRAPHPARPAPADDALIDSTALDLFWSLSFAVTAATWRAIGGFCTRYRGYGGEDTDFAYKAGSVGAGLCWVGGADAYHQHHPVSDPPVEHLDDILTNARIFHGRWGRWPMRGWLDAFAEAGLVRYDEDADRWLRTGPSLTAARPAN</sequence>
<dbReference type="Proteomes" id="UP001601444">
    <property type="component" value="Unassembled WGS sequence"/>
</dbReference>
<dbReference type="EMBL" id="JBIAMX010000032">
    <property type="protein sequence ID" value="MFF0547132.1"/>
    <property type="molecule type" value="Genomic_DNA"/>
</dbReference>
<dbReference type="PANTHER" id="PTHR43179:SF12">
    <property type="entry name" value="GALACTOFURANOSYLTRANSFERASE GLFT2"/>
    <property type="match status" value="1"/>
</dbReference>
<dbReference type="Pfam" id="PF02709">
    <property type="entry name" value="Glyco_transf_7C"/>
    <property type="match status" value="1"/>
</dbReference>
<evidence type="ECO:0000256" key="3">
    <source>
        <dbReference type="ARBA" id="ARBA00022676"/>
    </source>
</evidence>
<evidence type="ECO:0000313" key="6">
    <source>
        <dbReference type="EMBL" id="MFF0547132.1"/>
    </source>
</evidence>
<protein>
    <submittedName>
        <fullName evidence="6">Glycosyltransferase family 2 protein</fullName>
        <ecNumber evidence="6">2.4.-.-</ecNumber>
    </submittedName>
</protein>
<dbReference type="GO" id="GO:0016757">
    <property type="term" value="F:glycosyltransferase activity"/>
    <property type="evidence" value="ECO:0007669"/>
    <property type="project" value="UniProtKB-KW"/>
</dbReference>